<reference evidence="2" key="1">
    <citation type="submission" date="2023-01" db="EMBL/GenBank/DDBJ databases">
        <title>Key to firefly adult light organ development and bioluminescence: homeobox transcription factors regulate luciferase expression and transportation to peroxisome.</title>
        <authorList>
            <person name="Fu X."/>
        </authorList>
    </citation>
    <scope>NUCLEOTIDE SEQUENCE [LARGE SCALE GENOMIC DNA]</scope>
</reference>
<evidence type="ECO:0000313" key="1">
    <source>
        <dbReference type="EMBL" id="KAK4880080.1"/>
    </source>
</evidence>
<protein>
    <submittedName>
        <fullName evidence="1">Uncharacterized protein</fullName>
    </submittedName>
</protein>
<comment type="caution">
    <text evidence="1">The sequence shown here is derived from an EMBL/GenBank/DDBJ whole genome shotgun (WGS) entry which is preliminary data.</text>
</comment>
<dbReference type="EMBL" id="JARPUR010000003">
    <property type="protein sequence ID" value="KAK4880080.1"/>
    <property type="molecule type" value="Genomic_DNA"/>
</dbReference>
<dbReference type="PANTHER" id="PTHR47027">
    <property type="entry name" value="REVERSE TRANSCRIPTASE DOMAIN-CONTAINING PROTEIN"/>
    <property type="match status" value="1"/>
</dbReference>
<accession>A0AAN7SR99</accession>
<dbReference type="AlphaFoldDB" id="A0AAN7SR99"/>
<evidence type="ECO:0000313" key="2">
    <source>
        <dbReference type="Proteomes" id="UP001353858"/>
    </source>
</evidence>
<dbReference type="PANTHER" id="PTHR47027:SF20">
    <property type="entry name" value="REVERSE TRANSCRIPTASE-LIKE PROTEIN WITH RNA-DIRECTED DNA POLYMERASE DOMAIN"/>
    <property type="match status" value="1"/>
</dbReference>
<gene>
    <name evidence="1" type="ORF">RN001_008226</name>
</gene>
<sequence length="162" mass="19179">MEIFTEKTKALVISKEPRRCKLMVDDKIIEQVMNFTYPGVEITGEKNQFSEIRTQVKKRRAYLKIRIYKAMASPVMTYAAETRADSSKTKQLMRTTEINTLRMITVRTRLDKVRNSEVRENCGVPDIVRFVRKRRREWNDHVFRAGEDRLIKIARDRRPTGI</sequence>
<proteinExistence type="predicted"/>
<dbReference type="Proteomes" id="UP001353858">
    <property type="component" value="Unassembled WGS sequence"/>
</dbReference>
<keyword evidence="2" id="KW-1185">Reference proteome</keyword>
<name>A0AAN7SR99_9COLE</name>
<organism evidence="1 2">
    <name type="scientific">Aquatica leii</name>
    <dbReference type="NCBI Taxonomy" id="1421715"/>
    <lineage>
        <taxon>Eukaryota</taxon>
        <taxon>Metazoa</taxon>
        <taxon>Ecdysozoa</taxon>
        <taxon>Arthropoda</taxon>
        <taxon>Hexapoda</taxon>
        <taxon>Insecta</taxon>
        <taxon>Pterygota</taxon>
        <taxon>Neoptera</taxon>
        <taxon>Endopterygota</taxon>
        <taxon>Coleoptera</taxon>
        <taxon>Polyphaga</taxon>
        <taxon>Elateriformia</taxon>
        <taxon>Elateroidea</taxon>
        <taxon>Lampyridae</taxon>
        <taxon>Luciolinae</taxon>
        <taxon>Aquatica</taxon>
    </lineage>
</organism>